<keyword evidence="4" id="KW-1185">Reference proteome</keyword>
<proteinExistence type="predicted"/>
<dbReference type="EMBL" id="AWUE01012531">
    <property type="protein sequence ID" value="OMP08973.1"/>
    <property type="molecule type" value="Genomic_DNA"/>
</dbReference>
<feature type="region of interest" description="Disordered" evidence="1">
    <location>
        <begin position="1"/>
        <end position="54"/>
    </location>
</feature>
<protein>
    <submittedName>
        <fullName evidence="2">Uncharacterized protein</fullName>
    </submittedName>
</protein>
<feature type="compositionally biased region" description="Basic and acidic residues" evidence="1">
    <location>
        <begin position="29"/>
        <end position="45"/>
    </location>
</feature>
<reference evidence="2" key="3">
    <citation type="journal article" date="2017" name="Nat. Plants">
        <title>Comparative genomics of two jute species and insight into fibre biogenesis.</title>
        <authorList>
            <person name="Islam M.S."/>
            <person name="Saito J.A."/>
            <person name="Emdad E.M."/>
            <person name="Ahmed B."/>
            <person name="Islam M.M."/>
            <person name="Halim A."/>
            <person name="Hossen Q.M."/>
            <person name="Hossain M.Z."/>
            <person name="Ahmed R."/>
            <person name="Hossain M.S."/>
            <person name="Kabir S.M."/>
            <person name="Khan M.S."/>
            <person name="Khan M.M."/>
            <person name="Hasan R."/>
            <person name="Aktar N."/>
            <person name="Honi U."/>
            <person name="Islam R."/>
            <person name="Rashid M.M."/>
            <person name="Wan X."/>
            <person name="Hou S."/>
            <person name="Haque T."/>
            <person name="Azam M.S."/>
            <person name="Moosa M.M."/>
            <person name="Elias S.M."/>
            <person name="Hasan A.M."/>
            <person name="Mahmood N."/>
            <person name="Shafiuddin M."/>
            <person name="Shahid S."/>
            <person name="Shommu N.S."/>
            <person name="Jahan S."/>
            <person name="Roy S."/>
            <person name="Chowdhury A."/>
            <person name="Akhand A.I."/>
            <person name="Nisho G.M."/>
            <person name="Uddin K.S."/>
            <person name="Rabeya T."/>
            <person name="Hoque S.M."/>
            <person name="Snigdha A.R."/>
            <person name="Mortoza S."/>
            <person name="Matin S.A."/>
            <person name="Islam M.K."/>
            <person name="Lashkar M.Z."/>
            <person name="Zaman M."/>
            <person name="Yuryev A."/>
            <person name="Uddin M.K."/>
            <person name="Rahman M.S."/>
            <person name="Haque M.S."/>
            <person name="Alam M.M."/>
            <person name="Khan H."/>
            <person name="Alam M."/>
        </authorList>
    </citation>
    <scope>NUCLEOTIDE SEQUENCE</scope>
    <source>
        <tissue evidence="2">Whole seedlings</tissue>
    </source>
</reference>
<gene>
    <name evidence="3" type="ORF">COLO4_05939</name>
    <name evidence="2" type="ORF">COLO4_34255</name>
</gene>
<organism evidence="2 4">
    <name type="scientific">Corchorus olitorius</name>
    <dbReference type="NCBI Taxonomy" id="93759"/>
    <lineage>
        <taxon>Eukaryota</taxon>
        <taxon>Viridiplantae</taxon>
        <taxon>Streptophyta</taxon>
        <taxon>Embryophyta</taxon>
        <taxon>Tracheophyta</taxon>
        <taxon>Spermatophyta</taxon>
        <taxon>Magnoliopsida</taxon>
        <taxon>eudicotyledons</taxon>
        <taxon>Gunneridae</taxon>
        <taxon>Pentapetalae</taxon>
        <taxon>rosids</taxon>
        <taxon>malvids</taxon>
        <taxon>Malvales</taxon>
        <taxon>Malvaceae</taxon>
        <taxon>Grewioideae</taxon>
        <taxon>Apeibeae</taxon>
        <taxon>Corchorus</taxon>
    </lineage>
</organism>
<sequence length="54" mass="6115">MGIEEERGSLVEEEEGSKEKGVSSVIRISEGRKSKKKLEEELRKKEPSRKKKGA</sequence>
<dbReference type="EMBL" id="AWUE01022198">
    <property type="protein sequence ID" value="OMO59300.1"/>
    <property type="molecule type" value="Genomic_DNA"/>
</dbReference>
<comment type="caution">
    <text evidence="2">The sequence shown here is derived from an EMBL/GenBank/DDBJ whole genome shotgun (WGS) entry which is preliminary data.</text>
</comment>
<dbReference type="AlphaFoldDB" id="A0A1R3GMR1"/>
<accession>A0A1R3GMR1</accession>
<feature type="compositionally biased region" description="Basic and acidic residues" evidence="1">
    <location>
        <begin position="1"/>
        <end position="10"/>
    </location>
</feature>
<name>A0A1R3GMR1_9ROSI</name>
<reference evidence="2" key="2">
    <citation type="submission" date="2013-09" db="EMBL/GenBank/DDBJ databases">
        <authorList>
            <person name="Alam M."/>
            <person name="Haque M.S."/>
            <person name="Islam M.S."/>
            <person name="Emdad E.M."/>
            <person name="Islam M.M."/>
            <person name="Ahmed B."/>
            <person name="Halim A."/>
            <person name="Hossen Q.M.M."/>
            <person name="Hossain M.Z."/>
            <person name="Ahmed R."/>
            <person name="Khan M.M."/>
            <person name="Islam R."/>
            <person name="Rashid M.M."/>
            <person name="Khan S.A."/>
            <person name="Rahman M.S."/>
            <person name="Alam M."/>
            <person name="Yahiya A.S."/>
            <person name="Khan M.S."/>
            <person name="Azam M.S."/>
            <person name="Haque T."/>
            <person name="Lashkar M.Z.H."/>
            <person name="Akhand A.I."/>
            <person name="Morshed G."/>
            <person name="Roy S."/>
            <person name="Uddin K.S."/>
            <person name="Rabeya T."/>
            <person name="Hossain A.S."/>
            <person name="Chowdhury A."/>
            <person name="Snigdha A.R."/>
            <person name="Mortoza M.S."/>
            <person name="Matin S.A."/>
            <person name="Hoque S.M.E."/>
            <person name="Islam M.K."/>
            <person name="Roy D.K."/>
            <person name="Haider R."/>
            <person name="Moosa M.M."/>
            <person name="Elias S.M."/>
            <person name="Hasan A.M."/>
            <person name="Jahan S."/>
            <person name="Shafiuddin M."/>
            <person name="Mahmood N."/>
            <person name="Shommy N.S."/>
        </authorList>
    </citation>
    <scope>NUCLEOTIDE SEQUENCE</scope>
    <source>
        <tissue evidence="2">Whole seedlings</tissue>
    </source>
</reference>
<evidence type="ECO:0000313" key="2">
    <source>
        <dbReference type="EMBL" id="OMO59300.1"/>
    </source>
</evidence>
<dbReference type="Proteomes" id="UP000187203">
    <property type="component" value="Unassembled WGS sequence"/>
</dbReference>
<reference evidence="4" key="1">
    <citation type="submission" date="2013-09" db="EMBL/GenBank/DDBJ databases">
        <title>Corchorus olitorius genome sequencing.</title>
        <authorList>
            <person name="Alam M."/>
            <person name="Haque M.S."/>
            <person name="Islam M.S."/>
            <person name="Emdad E.M."/>
            <person name="Islam M.M."/>
            <person name="Ahmed B."/>
            <person name="Halim A."/>
            <person name="Hossen Q.M.M."/>
            <person name="Hossain M.Z."/>
            <person name="Ahmed R."/>
            <person name="Khan M.M."/>
            <person name="Islam R."/>
            <person name="Rashid M.M."/>
            <person name="Khan S.A."/>
            <person name="Rahman M.S."/>
            <person name="Alam M."/>
            <person name="Yahiya A.S."/>
            <person name="Khan M.S."/>
            <person name="Azam M.S."/>
            <person name="Haque T."/>
            <person name="Lashkar M.Z.H."/>
            <person name="Akhand A.I."/>
            <person name="Morshed G."/>
            <person name="Roy S."/>
            <person name="Uddin K.S."/>
            <person name="Rabeya T."/>
            <person name="Hossain A.S."/>
            <person name="Chowdhury A."/>
            <person name="Snigdha A.R."/>
            <person name="Mortoza M.S."/>
            <person name="Matin S.A."/>
            <person name="Hoque S.M.E."/>
            <person name="Islam M.K."/>
            <person name="Roy D.K."/>
            <person name="Haider R."/>
            <person name="Moosa M.M."/>
            <person name="Elias S.M."/>
            <person name="Hasan A.M."/>
            <person name="Jahan S."/>
            <person name="Shafiuddin M."/>
            <person name="Mahmood N."/>
            <person name="Shommy N.S."/>
        </authorList>
    </citation>
    <scope>NUCLEOTIDE SEQUENCE [LARGE SCALE GENOMIC DNA]</scope>
    <source>
        <strain evidence="4">cv. O-4</strain>
    </source>
</reference>
<evidence type="ECO:0000256" key="1">
    <source>
        <dbReference type="SAM" id="MobiDB-lite"/>
    </source>
</evidence>
<evidence type="ECO:0000313" key="3">
    <source>
        <dbReference type="EMBL" id="OMP08973.1"/>
    </source>
</evidence>
<evidence type="ECO:0000313" key="4">
    <source>
        <dbReference type="Proteomes" id="UP000187203"/>
    </source>
</evidence>